<accession>A0A238FJC3</accession>
<reference evidence="3" key="1">
    <citation type="submission" date="2016-09" db="EMBL/GenBank/DDBJ databases">
        <authorList>
            <person name="Jeantristanb JTB J.-T."/>
            <person name="Ricardo R."/>
        </authorList>
    </citation>
    <scope>NUCLEOTIDE SEQUENCE [LARGE SCALE GENOMIC DNA]</scope>
</reference>
<name>A0A238FJC3_9BASI</name>
<dbReference type="OrthoDB" id="10385598at2759"/>
<dbReference type="AlphaFoldDB" id="A0A238FJC3"/>
<dbReference type="Proteomes" id="UP000198372">
    <property type="component" value="Unassembled WGS sequence"/>
</dbReference>
<evidence type="ECO:0000256" key="1">
    <source>
        <dbReference type="SAM" id="MobiDB-lite"/>
    </source>
</evidence>
<feature type="compositionally biased region" description="Low complexity" evidence="1">
    <location>
        <begin position="191"/>
        <end position="207"/>
    </location>
</feature>
<evidence type="ECO:0000313" key="3">
    <source>
        <dbReference type="Proteomes" id="UP000198372"/>
    </source>
</evidence>
<feature type="compositionally biased region" description="Polar residues" evidence="1">
    <location>
        <begin position="220"/>
        <end position="234"/>
    </location>
</feature>
<gene>
    <name evidence="2" type="ORF">BQ2448_6312</name>
</gene>
<keyword evidence="3" id="KW-1185">Reference proteome</keyword>
<feature type="region of interest" description="Disordered" evidence="1">
    <location>
        <begin position="262"/>
        <end position="282"/>
    </location>
</feature>
<proteinExistence type="predicted"/>
<dbReference type="EMBL" id="FMSP01000019">
    <property type="protein sequence ID" value="SCV73882.1"/>
    <property type="molecule type" value="Genomic_DNA"/>
</dbReference>
<evidence type="ECO:0000313" key="2">
    <source>
        <dbReference type="EMBL" id="SCV73882.1"/>
    </source>
</evidence>
<sequence length="282" mass="30403">MATTSTNNINNNALPLETLQYRTQLSYLLAPLSNGQFATQPHLINTHETNTTPDHYPSTTTLRCPACQAALIVGVNAVARIHRTSLRQRCLGCHMVSNRSGGEMKGVMGLAQGKDRFLSVKQRKKKRRKLEVSGSQDGNPSLVGTNSRKLTTTTSMSVHDVRMQDVESTTSTGRVQVVEVRSTVLPSSMASPTQSISSPPSNSITPNPVEPKAKPPPQPTFDTNTHNTDASSKPNTKRSKISTKTKGLAELLAAKKLEREKANQQAAGGGGAMGLQQFLQSM</sequence>
<protein>
    <submittedName>
        <fullName evidence="2">BQ2448_6312 protein</fullName>
    </submittedName>
</protein>
<feature type="compositionally biased region" description="Polar residues" evidence="1">
    <location>
        <begin position="133"/>
        <end position="157"/>
    </location>
</feature>
<organism evidence="2 3">
    <name type="scientific">Microbotryum intermedium</name>
    <dbReference type="NCBI Taxonomy" id="269621"/>
    <lineage>
        <taxon>Eukaryota</taxon>
        <taxon>Fungi</taxon>
        <taxon>Dikarya</taxon>
        <taxon>Basidiomycota</taxon>
        <taxon>Pucciniomycotina</taxon>
        <taxon>Microbotryomycetes</taxon>
        <taxon>Microbotryales</taxon>
        <taxon>Microbotryaceae</taxon>
        <taxon>Microbotryum</taxon>
    </lineage>
</organism>
<feature type="region of interest" description="Disordered" evidence="1">
    <location>
        <begin position="120"/>
        <end position="247"/>
    </location>
</feature>